<dbReference type="InterPro" id="IPR036249">
    <property type="entry name" value="Thioredoxin-like_sf"/>
</dbReference>
<organism evidence="5 6">
    <name type="scientific">Thermothielavioides terrestris</name>
    <dbReference type="NCBI Taxonomy" id="2587410"/>
    <lineage>
        <taxon>Eukaryota</taxon>
        <taxon>Fungi</taxon>
        <taxon>Dikarya</taxon>
        <taxon>Ascomycota</taxon>
        <taxon>Pezizomycotina</taxon>
        <taxon>Sordariomycetes</taxon>
        <taxon>Sordariomycetidae</taxon>
        <taxon>Sordariales</taxon>
        <taxon>Chaetomiaceae</taxon>
        <taxon>Thermothielavioides</taxon>
    </lineage>
</organism>
<evidence type="ECO:0000313" key="6">
    <source>
        <dbReference type="Proteomes" id="UP000289323"/>
    </source>
</evidence>
<dbReference type="InterPro" id="IPR004045">
    <property type="entry name" value="Glutathione_S-Trfase_N"/>
</dbReference>
<dbReference type="CDD" id="cd03048">
    <property type="entry name" value="GST_N_Ure2p_like"/>
    <property type="match status" value="1"/>
</dbReference>
<dbReference type="InterPro" id="IPR040079">
    <property type="entry name" value="Glutathione_S-Trfase"/>
</dbReference>
<protein>
    <submittedName>
        <fullName evidence="5">D2425e24-4824-4110-99a7-8725c7a4ddfe</fullName>
    </submittedName>
</protein>
<sequence>MAETKSDIHLYTAQTPNGIKISMLLEELGLPYKARPDHVTAIDLQKNTQKEPWFLEINPNGRIPALTDTFTDGSTIRLFESGSIMQYLVDRYDTEHKVSYPRGSREYWEVNNWLFWQMGGLGPMQGQANHFTRYAPEKIQYGINRYQNETRRLYRVMETQLSKSKSGYLVGDRLTIADLACWGWVASAYWAGIPLHEFPHLNAWVDRIVARPACEKGRHVPKPHTALENRNKTQEELDKAAAETRAWVQQSMAEDAKK</sequence>
<comment type="similarity">
    <text evidence="1">Belongs to the GST superfamily.</text>
</comment>
<dbReference type="SFLD" id="SFLDG01151">
    <property type="entry name" value="Main.2:_Nu-like"/>
    <property type="match status" value="1"/>
</dbReference>
<name>A0A446BFJ7_9PEZI</name>
<accession>A0A446BFJ7</accession>
<dbReference type="PROSITE" id="PS50405">
    <property type="entry name" value="GST_CTER"/>
    <property type="match status" value="1"/>
</dbReference>
<dbReference type="PANTHER" id="PTHR44051">
    <property type="entry name" value="GLUTATHIONE S-TRANSFERASE-RELATED"/>
    <property type="match status" value="1"/>
</dbReference>
<evidence type="ECO:0000256" key="1">
    <source>
        <dbReference type="ARBA" id="ARBA00007409"/>
    </source>
</evidence>
<dbReference type="Pfam" id="PF00043">
    <property type="entry name" value="GST_C"/>
    <property type="match status" value="1"/>
</dbReference>
<dbReference type="Gene3D" id="3.40.30.10">
    <property type="entry name" value="Glutaredoxin"/>
    <property type="match status" value="1"/>
</dbReference>
<evidence type="ECO:0000259" key="4">
    <source>
        <dbReference type="PROSITE" id="PS50405"/>
    </source>
</evidence>
<feature type="compositionally biased region" description="Basic and acidic residues" evidence="2">
    <location>
        <begin position="225"/>
        <end position="241"/>
    </location>
</feature>
<dbReference type="Proteomes" id="UP000289323">
    <property type="component" value="Unassembled WGS sequence"/>
</dbReference>
<dbReference type="SUPFAM" id="SSF47616">
    <property type="entry name" value="GST C-terminal domain-like"/>
    <property type="match status" value="1"/>
</dbReference>
<dbReference type="Pfam" id="PF13409">
    <property type="entry name" value="GST_N_2"/>
    <property type="match status" value="1"/>
</dbReference>
<dbReference type="SFLD" id="SFLDG00358">
    <property type="entry name" value="Main_(cytGST)"/>
    <property type="match status" value="1"/>
</dbReference>
<feature type="domain" description="GST N-terminal" evidence="3">
    <location>
        <begin position="5"/>
        <end position="96"/>
    </location>
</feature>
<dbReference type="PROSITE" id="PS50404">
    <property type="entry name" value="GST_NTER"/>
    <property type="match status" value="1"/>
</dbReference>
<evidence type="ECO:0000256" key="2">
    <source>
        <dbReference type="SAM" id="MobiDB-lite"/>
    </source>
</evidence>
<dbReference type="InterPro" id="IPR010987">
    <property type="entry name" value="Glutathione-S-Trfase_C-like"/>
</dbReference>
<feature type="domain" description="GST C-terminal" evidence="4">
    <location>
        <begin position="103"/>
        <end position="235"/>
    </location>
</feature>
<dbReference type="PANTHER" id="PTHR44051:SF8">
    <property type="entry name" value="GLUTATHIONE S-TRANSFERASE GSTA"/>
    <property type="match status" value="1"/>
</dbReference>
<dbReference type="EMBL" id="OUUZ01000008">
    <property type="protein sequence ID" value="SPQ21291.1"/>
    <property type="molecule type" value="Genomic_DNA"/>
</dbReference>
<dbReference type="SUPFAM" id="SSF52833">
    <property type="entry name" value="Thioredoxin-like"/>
    <property type="match status" value="1"/>
</dbReference>
<reference evidence="5 6" key="1">
    <citation type="submission" date="2018-04" db="EMBL/GenBank/DDBJ databases">
        <authorList>
            <person name="Huttner S."/>
            <person name="Dainat J."/>
        </authorList>
    </citation>
    <scope>NUCLEOTIDE SEQUENCE [LARGE SCALE GENOMIC DNA]</scope>
</reference>
<dbReference type="SFLD" id="SFLDS00019">
    <property type="entry name" value="Glutathione_Transferase_(cytos"/>
    <property type="match status" value="1"/>
</dbReference>
<gene>
    <name evidence="5" type="ORF">TT172_LOCUS3710</name>
</gene>
<dbReference type="InterPro" id="IPR036282">
    <property type="entry name" value="Glutathione-S-Trfase_C_sf"/>
</dbReference>
<dbReference type="Gene3D" id="1.20.1050.10">
    <property type="match status" value="1"/>
</dbReference>
<feature type="region of interest" description="Disordered" evidence="2">
    <location>
        <begin position="218"/>
        <end position="241"/>
    </location>
</feature>
<dbReference type="InterPro" id="IPR004046">
    <property type="entry name" value="GST_C"/>
</dbReference>
<proteinExistence type="inferred from homology"/>
<evidence type="ECO:0000259" key="3">
    <source>
        <dbReference type="PROSITE" id="PS50404"/>
    </source>
</evidence>
<dbReference type="CDD" id="cd10291">
    <property type="entry name" value="GST_C_YfcG_like"/>
    <property type="match status" value="1"/>
</dbReference>
<dbReference type="AlphaFoldDB" id="A0A446BFJ7"/>
<dbReference type="FunFam" id="3.40.30.10:FF:000172">
    <property type="entry name" value="Glutathione S-transferase GstA"/>
    <property type="match status" value="1"/>
</dbReference>
<evidence type="ECO:0000313" key="5">
    <source>
        <dbReference type="EMBL" id="SPQ21291.1"/>
    </source>
</evidence>